<dbReference type="PANTHER" id="PTHR32385">
    <property type="entry name" value="MANNOSYL PHOSPHORYLINOSITOL CERAMIDE SYNTHASE"/>
    <property type="match status" value="1"/>
</dbReference>
<dbReference type="PANTHER" id="PTHR32385:SF15">
    <property type="entry name" value="INOSITOL PHOSPHOCERAMIDE MANNOSYLTRANSFERASE 1"/>
    <property type="match status" value="1"/>
</dbReference>
<accession>A0A9P1CN75</accession>
<dbReference type="GO" id="GO:0016020">
    <property type="term" value="C:membrane"/>
    <property type="evidence" value="ECO:0007669"/>
    <property type="project" value="GOC"/>
</dbReference>
<dbReference type="EMBL" id="CAMXCT030001909">
    <property type="protein sequence ID" value="CAL4781419.1"/>
    <property type="molecule type" value="Genomic_DNA"/>
</dbReference>
<dbReference type="EMBL" id="CAMXCT020001909">
    <property type="protein sequence ID" value="CAL1147482.1"/>
    <property type="molecule type" value="Genomic_DNA"/>
</dbReference>
<dbReference type="InterPro" id="IPR007577">
    <property type="entry name" value="GlycoTrfase_DXD_sugar-bd_CS"/>
</dbReference>
<dbReference type="GO" id="GO:0000030">
    <property type="term" value="F:mannosyltransferase activity"/>
    <property type="evidence" value="ECO:0007669"/>
    <property type="project" value="TreeGrafter"/>
</dbReference>
<sequence length="286" mass="32667">LDSVSGTDQDRLLFNYKIDLFKAGNSDLSRQEEILLANVKRTVKVFEDITGDAPEVEMWGDDHCLTALDELQMKEGHALAFGFKREVEGRIKSDLCRLVMLYNTGGYYFDTDVAPLAALQRVLDPRATFVTVRAQRDGFFQAFVATTPKHPVIKLSLMKFKTWYDKYWTPGQDKNKLRDETGHGQIGCALLERSFADWSASGQKPDTLLVHQGGHVSQFFDEWQFVSRGPDIFPKEKKLFSAFSDSLCDWGVFDSRTDTLVMISRVYDTYIRGPCPQSRFLRLHLP</sequence>
<dbReference type="Proteomes" id="UP001152797">
    <property type="component" value="Unassembled WGS sequence"/>
</dbReference>
<evidence type="ECO:0000313" key="5">
    <source>
        <dbReference type="Proteomes" id="UP001152797"/>
    </source>
</evidence>
<evidence type="ECO:0000313" key="2">
    <source>
        <dbReference type="EMBL" id="CAI3994107.1"/>
    </source>
</evidence>
<name>A0A9P1CN75_9DINO</name>
<evidence type="ECO:0000313" key="4">
    <source>
        <dbReference type="EMBL" id="CAL4781419.1"/>
    </source>
</evidence>
<proteinExistence type="predicted"/>
<dbReference type="Gene3D" id="3.90.550.20">
    <property type="match status" value="1"/>
</dbReference>
<dbReference type="SUPFAM" id="SSF53448">
    <property type="entry name" value="Nucleotide-diphospho-sugar transferases"/>
    <property type="match status" value="1"/>
</dbReference>
<dbReference type="OrthoDB" id="409543at2759"/>
<keyword evidence="5" id="KW-1185">Reference proteome</keyword>
<keyword evidence="1" id="KW-0808">Transferase</keyword>
<reference evidence="2" key="1">
    <citation type="submission" date="2022-10" db="EMBL/GenBank/DDBJ databases">
        <authorList>
            <person name="Chen Y."/>
            <person name="Dougan E. K."/>
            <person name="Chan C."/>
            <person name="Rhodes N."/>
            <person name="Thang M."/>
        </authorList>
    </citation>
    <scope>NUCLEOTIDE SEQUENCE</scope>
</reference>
<dbReference type="GO" id="GO:0051999">
    <property type="term" value="P:mannosyl-inositol phosphorylceramide biosynthetic process"/>
    <property type="evidence" value="ECO:0007669"/>
    <property type="project" value="TreeGrafter"/>
</dbReference>
<evidence type="ECO:0000313" key="3">
    <source>
        <dbReference type="EMBL" id="CAL1147482.1"/>
    </source>
</evidence>
<dbReference type="AlphaFoldDB" id="A0A9P1CN75"/>
<dbReference type="InterPro" id="IPR029044">
    <property type="entry name" value="Nucleotide-diphossugar_trans"/>
</dbReference>
<comment type="caution">
    <text evidence="2">The sequence shown here is derived from an EMBL/GenBank/DDBJ whole genome shotgun (WGS) entry which is preliminary data.</text>
</comment>
<dbReference type="EMBL" id="CAMXCT010001909">
    <property type="protein sequence ID" value="CAI3994107.1"/>
    <property type="molecule type" value="Genomic_DNA"/>
</dbReference>
<gene>
    <name evidence="2" type="ORF">C1SCF055_LOCUS20782</name>
</gene>
<dbReference type="Pfam" id="PF04488">
    <property type="entry name" value="Gly_transf_sug"/>
    <property type="match status" value="1"/>
</dbReference>
<reference evidence="3" key="2">
    <citation type="submission" date="2024-04" db="EMBL/GenBank/DDBJ databases">
        <authorList>
            <person name="Chen Y."/>
            <person name="Shah S."/>
            <person name="Dougan E. K."/>
            <person name="Thang M."/>
            <person name="Chan C."/>
        </authorList>
    </citation>
    <scope>NUCLEOTIDE SEQUENCE [LARGE SCALE GENOMIC DNA]</scope>
</reference>
<dbReference type="InterPro" id="IPR051706">
    <property type="entry name" value="Glycosyltransferase_domain"/>
</dbReference>
<feature type="non-terminal residue" evidence="2">
    <location>
        <position position="1"/>
    </location>
</feature>
<protein>
    <submittedName>
        <fullName evidence="4">Initiation-specific alpha-1,6-mannosyltransferase</fullName>
    </submittedName>
</protein>
<evidence type="ECO:0000256" key="1">
    <source>
        <dbReference type="ARBA" id="ARBA00022679"/>
    </source>
</evidence>
<organism evidence="2">
    <name type="scientific">Cladocopium goreaui</name>
    <dbReference type="NCBI Taxonomy" id="2562237"/>
    <lineage>
        <taxon>Eukaryota</taxon>
        <taxon>Sar</taxon>
        <taxon>Alveolata</taxon>
        <taxon>Dinophyceae</taxon>
        <taxon>Suessiales</taxon>
        <taxon>Symbiodiniaceae</taxon>
        <taxon>Cladocopium</taxon>
    </lineage>
</organism>